<dbReference type="OrthoDB" id="10447976at2759"/>
<gene>
    <name evidence="2" type="ORF">HYALB_00005997</name>
</gene>
<organism evidence="2 3">
    <name type="scientific">Hymenoscyphus albidus</name>
    <dbReference type="NCBI Taxonomy" id="595503"/>
    <lineage>
        <taxon>Eukaryota</taxon>
        <taxon>Fungi</taxon>
        <taxon>Dikarya</taxon>
        <taxon>Ascomycota</taxon>
        <taxon>Pezizomycotina</taxon>
        <taxon>Leotiomycetes</taxon>
        <taxon>Helotiales</taxon>
        <taxon>Helotiaceae</taxon>
        <taxon>Hymenoscyphus</taxon>
    </lineage>
</organism>
<proteinExistence type="predicted"/>
<comment type="caution">
    <text evidence="2">The sequence shown here is derived from an EMBL/GenBank/DDBJ whole genome shotgun (WGS) entry which is preliminary data.</text>
</comment>
<feature type="region of interest" description="Disordered" evidence="1">
    <location>
        <begin position="109"/>
        <end position="273"/>
    </location>
</feature>
<accession>A0A9N9Q1U9</accession>
<feature type="compositionally biased region" description="Low complexity" evidence="1">
    <location>
        <begin position="158"/>
        <end position="171"/>
    </location>
</feature>
<evidence type="ECO:0000256" key="1">
    <source>
        <dbReference type="SAM" id="MobiDB-lite"/>
    </source>
</evidence>
<reference evidence="2" key="1">
    <citation type="submission" date="2021-07" db="EMBL/GenBank/DDBJ databases">
        <authorList>
            <person name="Durling M."/>
        </authorList>
    </citation>
    <scope>NUCLEOTIDE SEQUENCE</scope>
</reference>
<dbReference type="AlphaFoldDB" id="A0A9N9Q1U9"/>
<feature type="compositionally biased region" description="Polar residues" evidence="1">
    <location>
        <begin position="172"/>
        <end position="184"/>
    </location>
</feature>
<evidence type="ECO:0000313" key="2">
    <source>
        <dbReference type="EMBL" id="CAG8976500.1"/>
    </source>
</evidence>
<feature type="compositionally biased region" description="Pro residues" evidence="1">
    <location>
        <begin position="115"/>
        <end position="129"/>
    </location>
</feature>
<name>A0A9N9Q1U9_9HELO</name>
<dbReference type="Proteomes" id="UP000701801">
    <property type="component" value="Unassembled WGS sequence"/>
</dbReference>
<dbReference type="EMBL" id="CAJVRM010000180">
    <property type="protein sequence ID" value="CAG8976500.1"/>
    <property type="molecule type" value="Genomic_DNA"/>
</dbReference>
<sequence>MGSHDPIHDWLDRKLSGKKYKPRWTGKIAGFGLPPPGSGKLFRLGTGGMNQGYIRGMGPNNMNPIHLNPGAGPIWNPAVAGLQQLPQLAPGARSPGLSIQSPSAVSNMMAQLGPRMPPNQRPRSPPPPNLKQAQTASPLPPPLYPRQTPLAAPPPPYSSHSQSQSRPPSGSTYGNQPTTSVPRMQSQYNSPHPNQPSNNSIPSGQPRAQGQSNRSPSRSSPGSSNPSHQPQGRPSLAHAQTAPASLGVPTRTIIEGFASRTELDRGSRGTRSG</sequence>
<keyword evidence="3" id="KW-1185">Reference proteome</keyword>
<evidence type="ECO:0000313" key="3">
    <source>
        <dbReference type="Proteomes" id="UP000701801"/>
    </source>
</evidence>
<protein>
    <submittedName>
        <fullName evidence="2">Uncharacterized protein</fullName>
    </submittedName>
</protein>
<feature type="compositionally biased region" description="Low complexity" evidence="1">
    <location>
        <begin position="185"/>
        <end position="231"/>
    </location>
</feature>